<keyword evidence="2" id="KW-1185">Reference proteome</keyword>
<gene>
    <name evidence="1" type="ORF">BJX63DRAFT_406644</name>
</gene>
<accession>A0ABR4H183</accession>
<dbReference type="EMBL" id="JBFXLT010000094">
    <property type="protein sequence ID" value="KAL2809214.1"/>
    <property type="molecule type" value="Genomic_DNA"/>
</dbReference>
<sequence length="69" mass="7583">MGPCTWQFCNCPNGEAVTDGGNVTNCRVCYHPMAKHKNYGEESPSAPLNKPPALVTKLQNKLMVFDTKV</sequence>
<reference evidence="1 2" key="1">
    <citation type="submission" date="2024-07" db="EMBL/GenBank/DDBJ databases">
        <title>Section-level genome sequencing and comparative genomics of Aspergillus sections Usti and Cavernicolus.</title>
        <authorList>
            <consortium name="Lawrence Berkeley National Laboratory"/>
            <person name="Nybo J.L."/>
            <person name="Vesth T.C."/>
            <person name="Theobald S."/>
            <person name="Frisvad J.C."/>
            <person name="Larsen T.O."/>
            <person name="Kjaerboelling I."/>
            <person name="Rothschild-Mancinelli K."/>
            <person name="Lyhne E.K."/>
            <person name="Kogle M.E."/>
            <person name="Barry K."/>
            <person name="Clum A."/>
            <person name="Na H."/>
            <person name="Ledsgaard L."/>
            <person name="Lin J."/>
            <person name="Lipzen A."/>
            <person name="Kuo A."/>
            <person name="Riley R."/>
            <person name="Mondo S."/>
            <person name="Labutti K."/>
            <person name="Haridas S."/>
            <person name="Pangalinan J."/>
            <person name="Salamov A.A."/>
            <person name="Simmons B.A."/>
            <person name="Magnuson J.K."/>
            <person name="Chen J."/>
            <person name="Drula E."/>
            <person name="Henrissat B."/>
            <person name="Wiebenga A."/>
            <person name="Lubbers R.J."/>
            <person name="Gomes A.C."/>
            <person name="Makela M.R."/>
            <person name="Stajich J."/>
            <person name="Grigoriev I.V."/>
            <person name="Mortensen U.H."/>
            <person name="De Vries R.P."/>
            <person name="Baker S.E."/>
            <person name="Andersen M.R."/>
        </authorList>
    </citation>
    <scope>NUCLEOTIDE SEQUENCE [LARGE SCALE GENOMIC DNA]</scope>
    <source>
        <strain evidence="1 2">CBS 588.65</strain>
    </source>
</reference>
<protein>
    <submittedName>
        <fullName evidence="1">Uncharacterized protein</fullName>
    </submittedName>
</protein>
<dbReference type="Proteomes" id="UP001610334">
    <property type="component" value="Unassembled WGS sequence"/>
</dbReference>
<evidence type="ECO:0000313" key="2">
    <source>
        <dbReference type="Proteomes" id="UP001610334"/>
    </source>
</evidence>
<comment type="caution">
    <text evidence="1">The sequence shown here is derived from an EMBL/GenBank/DDBJ whole genome shotgun (WGS) entry which is preliminary data.</text>
</comment>
<name>A0ABR4H183_9EURO</name>
<proteinExistence type="predicted"/>
<organism evidence="1 2">
    <name type="scientific">Aspergillus granulosus</name>
    <dbReference type="NCBI Taxonomy" id="176169"/>
    <lineage>
        <taxon>Eukaryota</taxon>
        <taxon>Fungi</taxon>
        <taxon>Dikarya</taxon>
        <taxon>Ascomycota</taxon>
        <taxon>Pezizomycotina</taxon>
        <taxon>Eurotiomycetes</taxon>
        <taxon>Eurotiomycetidae</taxon>
        <taxon>Eurotiales</taxon>
        <taxon>Aspergillaceae</taxon>
        <taxon>Aspergillus</taxon>
        <taxon>Aspergillus subgen. Nidulantes</taxon>
    </lineage>
</organism>
<evidence type="ECO:0000313" key="1">
    <source>
        <dbReference type="EMBL" id="KAL2809214.1"/>
    </source>
</evidence>